<dbReference type="Pfam" id="PF02879">
    <property type="entry name" value="PGM_PMM_II"/>
    <property type="match status" value="1"/>
</dbReference>
<dbReference type="STRING" id="1441469.A0A225B414"/>
<dbReference type="InterPro" id="IPR005844">
    <property type="entry name" value="A-D-PHexomutase_a/b/a-I"/>
</dbReference>
<keyword evidence="15" id="KW-1185">Reference proteome</keyword>
<sequence length="620" mass="69378">MAEPATSIWHLADQWLAWDKAPETLAEINKLKETKNEAELEKRLRNRIQFGTAGLRGKMQAGFAFMNCLTVIQASQGLAKFVQSRDAQRAIEHGVVIGADARHNSHSFAVLVANAMRALGFKVHWLGSVVQTPLVAWATGFTGAAAGVMITASHNPALDNGYKVYLRQGVQVNTPWDAEISRHINENLVPWDGAWEGETGLETSTYTSRNNDWISVIVNYAVNSPLSTLLNESFSDSVQKSTVPNILPPTPFMYTPLHGTGGRCLPRILHEIGIGHQMLNVDSQFKEDPNFPTVPFPNPEEDGALDLAMAAAEASGRTFLIANDPDADRFAAAQIIPGQNTWYRFTGNQIGVLLASHILENLTFPCQQKGYYMLNTTVSTTMLSKMCAAHGVHYRETLTGFKWMGSIARDLEEYEGYTVPFAFEEALGYMFPGTRCYDKDGLTAAAIFLLAEAQWRTQGMTPYDKLRELFKKYGHHETFNNYFRSPDPQTTAALFQKIRTARRWQKGEKFGTKFTVTRWRDMTLGYDSDTAENKPELPVDQGSHMLTLWLNENIKFTLRGSGTEPKVKFYIESWEDNQEQAINAVCDVFHTILSEWVKPLAPTMTCASQLFTSSSHMVTL</sequence>
<keyword evidence="9" id="KW-0413">Isomerase</keyword>
<dbReference type="Pfam" id="PF02880">
    <property type="entry name" value="PGM_PMM_III"/>
    <property type="match status" value="1"/>
</dbReference>
<dbReference type="AlphaFoldDB" id="A0A225B414"/>
<feature type="domain" description="Alpha-D-phosphohexomutase alpha/beta/alpha" evidence="11">
    <location>
        <begin position="48"/>
        <end position="187"/>
    </location>
</feature>
<dbReference type="GO" id="GO:0000287">
    <property type="term" value="F:magnesium ion binding"/>
    <property type="evidence" value="ECO:0007669"/>
    <property type="project" value="InterPro"/>
</dbReference>
<evidence type="ECO:0000256" key="1">
    <source>
        <dbReference type="ARBA" id="ARBA00001946"/>
    </source>
</evidence>
<dbReference type="SUPFAM" id="SSF53738">
    <property type="entry name" value="Phosphoglucomutase, first 3 domains"/>
    <property type="match status" value="3"/>
</dbReference>
<evidence type="ECO:0000256" key="2">
    <source>
        <dbReference type="ARBA" id="ARBA00004496"/>
    </source>
</evidence>
<evidence type="ECO:0000256" key="9">
    <source>
        <dbReference type="ARBA" id="ARBA00023235"/>
    </source>
</evidence>
<dbReference type="GO" id="GO:0005634">
    <property type="term" value="C:nucleus"/>
    <property type="evidence" value="ECO:0007669"/>
    <property type="project" value="TreeGrafter"/>
</dbReference>
<keyword evidence="5" id="KW-0313">Glucose metabolism</keyword>
<feature type="domain" description="Alpha-D-phosphohexomutase alpha/beta/alpha" evidence="13">
    <location>
        <begin position="346"/>
        <end position="473"/>
    </location>
</feature>
<evidence type="ECO:0000256" key="7">
    <source>
        <dbReference type="ARBA" id="ARBA00022723"/>
    </source>
</evidence>
<name>A0A225B414_TALAT</name>
<dbReference type="InterPro" id="IPR005846">
    <property type="entry name" value="A-D-PHexomutase_a/b/a-III"/>
</dbReference>
<evidence type="ECO:0000256" key="5">
    <source>
        <dbReference type="ARBA" id="ARBA00022526"/>
    </source>
</evidence>
<dbReference type="FunFam" id="3.40.120.10:FF:000035">
    <property type="entry name" value="Pgm3p"/>
    <property type="match status" value="1"/>
</dbReference>
<dbReference type="SUPFAM" id="SSF55957">
    <property type="entry name" value="Phosphoglucomutase, C-terminal domain"/>
    <property type="match status" value="1"/>
</dbReference>
<dbReference type="GO" id="GO:0046115">
    <property type="term" value="P:guanosine catabolic process"/>
    <property type="evidence" value="ECO:0007669"/>
    <property type="project" value="EnsemblFungi"/>
</dbReference>
<dbReference type="Gene3D" id="3.40.120.10">
    <property type="entry name" value="Alpha-D-Glucose-1,6-Bisphosphate, subunit A, domain 3"/>
    <property type="match status" value="3"/>
</dbReference>
<dbReference type="Pfam" id="PF02878">
    <property type="entry name" value="PGM_PMM_I"/>
    <property type="match status" value="1"/>
</dbReference>
<feature type="domain" description="Alpha-D-phosphohexomutase alpha/beta/alpha" evidence="12">
    <location>
        <begin position="238"/>
        <end position="333"/>
    </location>
</feature>
<dbReference type="RefSeq" id="XP_020122147.1">
    <property type="nucleotide sequence ID" value="XM_020264583.1"/>
</dbReference>
<dbReference type="GO" id="GO:0008973">
    <property type="term" value="F:phosphopentomutase activity"/>
    <property type="evidence" value="ECO:0007669"/>
    <property type="project" value="EnsemblFungi"/>
</dbReference>
<dbReference type="PROSITE" id="PS00710">
    <property type="entry name" value="PGM_PMM"/>
    <property type="match status" value="1"/>
</dbReference>
<keyword evidence="7" id="KW-0479">Metal-binding</keyword>
<dbReference type="InterPro" id="IPR036900">
    <property type="entry name" value="A-D-PHexomutase_C_sf"/>
</dbReference>
<proteinExistence type="inferred from homology"/>
<accession>A0A225B414</accession>
<keyword evidence="4" id="KW-0963">Cytoplasm</keyword>
<dbReference type="InterPro" id="IPR016055">
    <property type="entry name" value="A-D-PHexomutase_a/b/a-I/II/III"/>
</dbReference>
<evidence type="ECO:0000256" key="8">
    <source>
        <dbReference type="ARBA" id="ARBA00022842"/>
    </source>
</evidence>
<protein>
    <recommendedName>
        <fullName evidence="16">Phosphoribomutase</fullName>
    </recommendedName>
</protein>
<evidence type="ECO:0000259" key="13">
    <source>
        <dbReference type="Pfam" id="PF02880"/>
    </source>
</evidence>
<dbReference type="CDD" id="cd05799">
    <property type="entry name" value="PGM2"/>
    <property type="match status" value="1"/>
</dbReference>
<keyword evidence="6" id="KW-0597">Phosphoprotein</keyword>
<dbReference type="OrthoDB" id="8300170at2759"/>
<keyword evidence="10" id="KW-0119">Carbohydrate metabolism</keyword>
<dbReference type="GO" id="GO:0006166">
    <property type="term" value="P:purine ribonucleoside salvage"/>
    <property type="evidence" value="ECO:0007669"/>
    <property type="project" value="EnsemblFungi"/>
</dbReference>
<comment type="cofactor">
    <cofactor evidence="1">
        <name>Mg(2+)</name>
        <dbReference type="ChEBI" id="CHEBI:18420"/>
    </cofactor>
</comment>
<dbReference type="GO" id="GO:0006148">
    <property type="term" value="P:inosine catabolic process"/>
    <property type="evidence" value="ECO:0007669"/>
    <property type="project" value="EnsemblFungi"/>
</dbReference>
<evidence type="ECO:0000256" key="10">
    <source>
        <dbReference type="ARBA" id="ARBA00023277"/>
    </source>
</evidence>
<dbReference type="InterPro" id="IPR005845">
    <property type="entry name" value="A-D-PHexomutase_a/b/a-II"/>
</dbReference>
<dbReference type="PANTHER" id="PTHR45745">
    <property type="entry name" value="PHOSPHOMANNOMUTASE 45A"/>
    <property type="match status" value="1"/>
</dbReference>
<evidence type="ECO:0000259" key="11">
    <source>
        <dbReference type="Pfam" id="PF02878"/>
    </source>
</evidence>
<evidence type="ECO:0000313" key="14">
    <source>
        <dbReference type="EMBL" id="OKL62026.1"/>
    </source>
</evidence>
<dbReference type="GeneID" id="31002285"/>
<evidence type="ECO:0000256" key="6">
    <source>
        <dbReference type="ARBA" id="ARBA00022553"/>
    </source>
</evidence>
<dbReference type="GO" id="GO:0006006">
    <property type="term" value="P:glucose metabolic process"/>
    <property type="evidence" value="ECO:0007669"/>
    <property type="project" value="UniProtKB-KW"/>
</dbReference>
<gene>
    <name evidence="14" type="ORF">UA08_02530</name>
</gene>
<keyword evidence="8" id="KW-0460">Magnesium</keyword>
<evidence type="ECO:0000256" key="4">
    <source>
        <dbReference type="ARBA" id="ARBA00022490"/>
    </source>
</evidence>
<organism evidence="14 15">
    <name type="scientific">Talaromyces atroroseus</name>
    <dbReference type="NCBI Taxonomy" id="1441469"/>
    <lineage>
        <taxon>Eukaryota</taxon>
        <taxon>Fungi</taxon>
        <taxon>Dikarya</taxon>
        <taxon>Ascomycota</taxon>
        <taxon>Pezizomycotina</taxon>
        <taxon>Eurotiomycetes</taxon>
        <taxon>Eurotiomycetidae</taxon>
        <taxon>Eurotiales</taxon>
        <taxon>Trichocomaceae</taxon>
        <taxon>Talaromyces</taxon>
        <taxon>Talaromyces sect. Trachyspermi</taxon>
    </lineage>
</organism>
<dbReference type="PANTHER" id="PTHR45745:SF1">
    <property type="entry name" value="PHOSPHOGLUCOMUTASE 2B-RELATED"/>
    <property type="match status" value="1"/>
</dbReference>
<comment type="caution">
    <text evidence="14">The sequence shown here is derived from an EMBL/GenBank/DDBJ whole genome shotgun (WGS) entry which is preliminary data.</text>
</comment>
<comment type="subcellular location">
    <subcellularLocation>
        <location evidence="2">Cytoplasm</location>
    </subcellularLocation>
</comment>
<dbReference type="GO" id="GO:0005737">
    <property type="term" value="C:cytoplasm"/>
    <property type="evidence" value="ECO:0007669"/>
    <property type="project" value="UniProtKB-SubCell"/>
</dbReference>
<dbReference type="InterPro" id="IPR016066">
    <property type="entry name" value="A-D-PHexomutase_CS"/>
</dbReference>
<evidence type="ECO:0000256" key="3">
    <source>
        <dbReference type="ARBA" id="ARBA00010231"/>
    </source>
</evidence>
<comment type="similarity">
    <text evidence="3">Belongs to the phosphohexose mutase family.</text>
</comment>
<dbReference type="Proteomes" id="UP000214365">
    <property type="component" value="Unassembled WGS sequence"/>
</dbReference>
<reference evidence="14 15" key="1">
    <citation type="submission" date="2015-06" db="EMBL/GenBank/DDBJ databases">
        <title>Talaromyces atroroseus IBT 11181 draft genome.</title>
        <authorList>
            <person name="Rasmussen K.B."/>
            <person name="Rasmussen S."/>
            <person name="Petersen B."/>
            <person name="Sicheritz-Ponten T."/>
            <person name="Mortensen U.H."/>
            <person name="Thrane U."/>
        </authorList>
    </citation>
    <scope>NUCLEOTIDE SEQUENCE [LARGE SCALE GENOMIC DNA]</scope>
    <source>
        <strain evidence="14 15">IBT 11181</strain>
    </source>
</reference>
<evidence type="ECO:0000259" key="12">
    <source>
        <dbReference type="Pfam" id="PF02879"/>
    </source>
</evidence>
<evidence type="ECO:0008006" key="16">
    <source>
        <dbReference type="Google" id="ProtNLM"/>
    </source>
</evidence>
<evidence type="ECO:0000313" key="15">
    <source>
        <dbReference type="Proteomes" id="UP000214365"/>
    </source>
</evidence>
<dbReference type="EMBL" id="LFMY01000003">
    <property type="protein sequence ID" value="OKL62026.1"/>
    <property type="molecule type" value="Genomic_DNA"/>
</dbReference>